<dbReference type="InterPro" id="IPR006369">
    <property type="entry name" value="Protohaem_IX_farnesylTrfase"/>
</dbReference>
<evidence type="ECO:0000256" key="5">
    <source>
        <dbReference type="ARBA" id="ARBA00022679"/>
    </source>
</evidence>
<dbReference type="EC" id="2.5.1.141" evidence="3"/>
<dbReference type="PROSITE" id="PS00943">
    <property type="entry name" value="UBIA"/>
    <property type="match status" value="1"/>
</dbReference>
<evidence type="ECO:0000256" key="2">
    <source>
        <dbReference type="ARBA" id="ARBA00005985"/>
    </source>
</evidence>
<feature type="transmembrane region" description="Helical" evidence="14">
    <location>
        <begin position="375"/>
        <end position="395"/>
    </location>
</feature>
<evidence type="ECO:0000256" key="1">
    <source>
        <dbReference type="ARBA" id="ARBA00004225"/>
    </source>
</evidence>
<dbReference type="Proteomes" id="UP000014500">
    <property type="component" value="Unassembled WGS sequence"/>
</dbReference>
<evidence type="ECO:0000256" key="4">
    <source>
        <dbReference type="ARBA" id="ARBA00016335"/>
    </source>
</evidence>
<dbReference type="CDD" id="cd13957">
    <property type="entry name" value="PT_UbiA_Cox10"/>
    <property type="match status" value="1"/>
</dbReference>
<dbReference type="FunFam" id="1.10.357.140:FF:000004">
    <property type="entry name" value="Protoheme IX farnesyltransferase, mitochondrial"/>
    <property type="match status" value="1"/>
</dbReference>
<organism evidence="15 16">
    <name type="scientific">Strigamia maritima</name>
    <name type="common">European centipede</name>
    <name type="synonym">Geophilus maritimus</name>
    <dbReference type="NCBI Taxonomy" id="126957"/>
    <lineage>
        <taxon>Eukaryota</taxon>
        <taxon>Metazoa</taxon>
        <taxon>Ecdysozoa</taxon>
        <taxon>Arthropoda</taxon>
        <taxon>Myriapoda</taxon>
        <taxon>Chilopoda</taxon>
        <taxon>Pleurostigmophora</taxon>
        <taxon>Geophilomorpha</taxon>
        <taxon>Linotaeniidae</taxon>
        <taxon>Strigamia</taxon>
    </lineage>
</organism>
<protein>
    <recommendedName>
        <fullName evidence="4">Protoheme IX farnesyltransferase, mitochondrial</fullName>
        <ecNumber evidence="3">2.5.1.141</ecNumber>
    </recommendedName>
    <alternativeName>
        <fullName evidence="12">Heme O synthase</fullName>
    </alternativeName>
</protein>
<feature type="transmembrane region" description="Helical" evidence="14">
    <location>
        <begin position="202"/>
        <end position="223"/>
    </location>
</feature>
<proteinExistence type="inferred from homology"/>
<dbReference type="eggNOG" id="KOG1380">
    <property type="taxonomic scope" value="Eukaryota"/>
</dbReference>
<evidence type="ECO:0000256" key="7">
    <source>
        <dbReference type="ARBA" id="ARBA00022946"/>
    </source>
</evidence>
<evidence type="ECO:0000256" key="6">
    <source>
        <dbReference type="ARBA" id="ARBA00022692"/>
    </source>
</evidence>
<keyword evidence="16" id="KW-1185">Reference proteome</keyword>
<feature type="transmembrane region" description="Helical" evidence="14">
    <location>
        <begin position="243"/>
        <end position="264"/>
    </location>
</feature>
<dbReference type="InterPro" id="IPR044878">
    <property type="entry name" value="UbiA_sf"/>
</dbReference>
<dbReference type="PANTHER" id="PTHR43448">
    <property type="entry name" value="PROTOHEME IX FARNESYLTRANSFERASE, MITOCHONDRIAL"/>
    <property type="match status" value="1"/>
</dbReference>
<dbReference type="GO" id="GO:0008495">
    <property type="term" value="F:protoheme IX farnesyltransferase activity"/>
    <property type="evidence" value="ECO:0007669"/>
    <property type="project" value="UniProtKB-EC"/>
</dbReference>
<keyword evidence="8 14" id="KW-1133">Transmembrane helix</keyword>
<keyword evidence="11 14" id="KW-0472">Membrane</keyword>
<dbReference type="OMA" id="MGREPDF"/>
<feature type="transmembrane region" description="Helical" evidence="14">
    <location>
        <begin position="424"/>
        <end position="441"/>
    </location>
</feature>
<reference evidence="15" key="2">
    <citation type="submission" date="2015-02" db="UniProtKB">
        <authorList>
            <consortium name="EnsemblMetazoa"/>
        </authorList>
    </citation>
    <scope>IDENTIFICATION</scope>
</reference>
<feature type="transmembrane region" description="Helical" evidence="14">
    <location>
        <begin position="320"/>
        <end position="337"/>
    </location>
</feature>
<dbReference type="InterPro" id="IPR000537">
    <property type="entry name" value="UbiA_prenyltransferase"/>
</dbReference>
<sequence>MFNLWVIKNRGCLNYMKFISFASLRQFSKRALPIAVAPLKNQDDELSSLQSVVSNKQERKQLETSHADEKPIIFVRSKQQMLDLSRITTQVMEKSVANVYAQDLLRLMQLYKDTNSKSFNFHNDGYKKYPETTVLESSEVVPLKLVNAVEPRELEWQEQVIDLVKLPRYYMKLAKVRLTGLVVLTALGGYMMAPAPFCIDTLLFTCVGTFFTSASANCINQLFEVPFDSQMRRTKNRVLVRGLLTPLHVLSFATVCGASGLTILTFGANGLTAALGGLTLALYTLAYTPMKRMSILNTWVGSVVGAIPPVMGWAACTGQIGSGGLLLGAILFAWQFPHFNSLSWNLRADYARAGYRMMSVVSPDLCRRTTLRYSVALLALCSAAPLCDLTTWTFAVDSLPVNLYFIYLSWKFHENADTPSARKLFRASLIYLPIIMALLGISKKPQEKNDNGVISVVEN</sequence>
<dbReference type="HAMAP" id="MF_00154">
    <property type="entry name" value="CyoE_CtaB"/>
    <property type="match status" value="1"/>
</dbReference>
<keyword evidence="7" id="KW-0809">Transit peptide</keyword>
<evidence type="ECO:0000256" key="12">
    <source>
        <dbReference type="ARBA" id="ARBA00030253"/>
    </source>
</evidence>
<dbReference type="InterPro" id="IPR030470">
    <property type="entry name" value="UbiA_prenylTrfase_CS"/>
</dbReference>
<reference evidence="16" key="1">
    <citation type="submission" date="2011-05" db="EMBL/GenBank/DDBJ databases">
        <authorList>
            <person name="Richards S.R."/>
            <person name="Qu J."/>
            <person name="Jiang H."/>
            <person name="Jhangiani S.N."/>
            <person name="Agravi P."/>
            <person name="Goodspeed R."/>
            <person name="Gross S."/>
            <person name="Mandapat C."/>
            <person name="Jackson L."/>
            <person name="Mathew T."/>
            <person name="Pu L."/>
            <person name="Thornton R."/>
            <person name="Saada N."/>
            <person name="Wilczek-Boney K.B."/>
            <person name="Lee S."/>
            <person name="Kovar C."/>
            <person name="Wu Y."/>
            <person name="Scherer S.E."/>
            <person name="Worley K.C."/>
            <person name="Muzny D.M."/>
            <person name="Gibbs R."/>
        </authorList>
    </citation>
    <scope>NUCLEOTIDE SEQUENCE</scope>
    <source>
        <strain evidence="16">Brora</strain>
    </source>
</reference>
<accession>T1IXM4</accession>
<dbReference type="EnsemblMetazoa" id="SMAR005963-RA">
    <property type="protein sequence ID" value="SMAR005963-PA"/>
    <property type="gene ID" value="SMAR005963"/>
</dbReference>
<evidence type="ECO:0000256" key="3">
    <source>
        <dbReference type="ARBA" id="ARBA00012292"/>
    </source>
</evidence>
<dbReference type="Pfam" id="PF01040">
    <property type="entry name" value="UbiA"/>
    <property type="match status" value="1"/>
</dbReference>
<comment type="catalytic activity">
    <reaction evidence="13">
        <text>heme b + (2E,6E)-farnesyl diphosphate + H2O = Fe(II)-heme o + diphosphate</text>
        <dbReference type="Rhea" id="RHEA:28070"/>
        <dbReference type="ChEBI" id="CHEBI:15377"/>
        <dbReference type="ChEBI" id="CHEBI:33019"/>
        <dbReference type="ChEBI" id="CHEBI:60344"/>
        <dbReference type="ChEBI" id="CHEBI:60530"/>
        <dbReference type="ChEBI" id="CHEBI:175763"/>
        <dbReference type="EC" id="2.5.1.141"/>
    </reaction>
</comment>
<name>T1IXM4_STRMM</name>
<dbReference type="NCBIfam" id="TIGR01473">
    <property type="entry name" value="cyoE_ctaB"/>
    <property type="match status" value="1"/>
</dbReference>
<dbReference type="GO" id="GO:0006784">
    <property type="term" value="P:heme A biosynthetic process"/>
    <property type="evidence" value="ECO:0007669"/>
    <property type="project" value="TreeGrafter"/>
</dbReference>
<feature type="transmembrane region" description="Helical" evidence="14">
    <location>
        <begin position="295"/>
        <end position="314"/>
    </location>
</feature>
<keyword evidence="5" id="KW-0808">Transferase</keyword>
<dbReference type="AlphaFoldDB" id="T1IXM4"/>
<feature type="transmembrane region" description="Helical" evidence="14">
    <location>
        <begin position="178"/>
        <end position="196"/>
    </location>
</feature>
<feature type="transmembrane region" description="Helical" evidence="14">
    <location>
        <begin position="270"/>
        <end position="288"/>
    </location>
</feature>
<evidence type="ECO:0000256" key="13">
    <source>
        <dbReference type="ARBA" id="ARBA00047690"/>
    </source>
</evidence>
<keyword evidence="6 14" id="KW-0812">Transmembrane</keyword>
<evidence type="ECO:0000256" key="8">
    <source>
        <dbReference type="ARBA" id="ARBA00022989"/>
    </source>
</evidence>
<comment type="subcellular location">
    <subcellularLocation>
        <location evidence="1">Mitochondrion membrane</location>
        <topology evidence="1">Multi-pass membrane protein</topology>
    </subcellularLocation>
</comment>
<dbReference type="PhylomeDB" id="T1IXM4"/>
<evidence type="ECO:0000256" key="14">
    <source>
        <dbReference type="SAM" id="Phobius"/>
    </source>
</evidence>
<keyword evidence="10" id="KW-0350">Heme biosynthesis</keyword>
<evidence type="ECO:0000256" key="10">
    <source>
        <dbReference type="ARBA" id="ARBA00023133"/>
    </source>
</evidence>
<dbReference type="HOGENOM" id="CLU_029631_2_1_1"/>
<dbReference type="PANTHER" id="PTHR43448:SF2">
    <property type="entry name" value="PROTOHEME IX FARNESYLTRANSFERASE, MITOCHONDRIAL"/>
    <property type="match status" value="1"/>
</dbReference>
<evidence type="ECO:0000313" key="15">
    <source>
        <dbReference type="EnsemblMetazoa" id="SMAR005963-PA"/>
    </source>
</evidence>
<dbReference type="Gene3D" id="1.10.357.140">
    <property type="entry name" value="UbiA prenyltransferase"/>
    <property type="match status" value="1"/>
</dbReference>
<keyword evidence="9" id="KW-0496">Mitochondrion</keyword>
<evidence type="ECO:0000256" key="9">
    <source>
        <dbReference type="ARBA" id="ARBA00023128"/>
    </source>
</evidence>
<dbReference type="EMBL" id="JH431654">
    <property type="status" value="NOT_ANNOTATED_CDS"/>
    <property type="molecule type" value="Genomic_DNA"/>
</dbReference>
<dbReference type="GO" id="GO:0031966">
    <property type="term" value="C:mitochondrial membrane"/>
    <property type="evidence" value="ECO:0007669"/>
    <property type="project" value="UniProtKB-SubCell"/>
</dbReference>
<comment type="similarity">
    <text evidence="2">Belongs to the UbiA prenyltransferase family.</text>
</comment>
<evidence type="ECO:0000256" key="11">
    <source>
        <dbReference type="ARBA" id="ARBA00023136"/>
    </source>
</evidence>
<evidence type="ECO:0000313" key="16">
    <source>
        <dbReference type="Proteomes" id="UP000014500"/>
    </source>
</evidence>
<dbReference type="STRING" id="126957.T1IXM4"/>